<evidence type="ECO:0000313" key="2">
    <source>
        <dbReference type="Proteomes" id="UP000003019"/>
    </source>
</evidence>
<dbReference type="HOGENOM" id="CLU_3120268_0_0_4"/>
<organism evidence="1 2">
    <name type="scientific">Neisseria shayeganii 871</name>
    <dbReference type="NCBI Taxonomy" id="1032488"/>
    <lineage>
        <taxon>Bacteria</taxon>
        <taxon>Pseudomonadati</taxon>
        <taxon>Pseudomonadota</taxon>
        <taxon>Betaproteobacteria</taxon>
        <taxon>Neisseriales</taxon>
        <taxon>Neisseriaceae</taxon>
        <taxon>Neisseria</taxon>
    </lineage>
</organism>
<gene>
    <name evidence="1" type="ORF">HMPREF9371_0640</name>
</gene>
<comment type="caution">
    <text evidence="1">The sequence shown here is derived from an EMBL/GenBank/DDBJ whole genome shotgun (WGS) entry which is preliminary data.</text>
</comment>
<dbReference type="EMBL" id="AGAY01000022">
    <property type="protein sequence ID" value="EGY53149.1"/>
    <property type="molecule type" value="Genomic_DNA"/>
</dbReference>
<keyword evidence="2" id="KW-1185">Reference proteome</keyword>
<reference evidence="1 2" key="1">
    <citation type="submission" date="2011-05" db="EMBL/GenBank/DDBJ databases">
        <authorList>
            <person name="Muzny D."/>
            <person name="Qin X."/>
            <person name="Deng J."/>
            <person name="Jiang H."/>
            <person name="Liu Y."/>
            <person name="Qu J."/>
            <person name="Song X.-Z."/>
            <person name="Zhang L."/>
            <person name="Thornton R."/>
            <person name="Coyle M."/>
            <person name="Francisco L."/>
            <person name="Jackson L."/>
            <person name="Javaid M."/>
            <person name="Korchina V."/>
            <person name="Kovar C."/>
            <person name="Mata R."/>
            <person name="Mathew T."/>
            <person name="Ngo R."/>
            <person name="Nguyen L."/>
            <person name="Nguyen N."/>
            <person name="Okwuonu G."/>
            <person name="Ongeri F."/>
            <person name="Pham C."/>
            <person name="Simmons D."/>
            <person name="Wilczek-Boney K."/>
            <person name="Hale W."/>
            <person name="Jakkamsetti A."/>
            <person name="Pham P."/>
            <person name="Ruth R."/>
            <person name="San Lucas F."/>
            <person name="Warren J."/>
            <person name="Zhang J."/>
            <person name="Zhao Z."/>
            <person name="Zhou C."/>
            <person name="Zhu D."/>
            <person name="Lee S."/>
            <person name="Bess C."/>
            <person name="Blankenburg K."/>
            <person name="Forbes L."/>
            <person name="Fu Q."/>
            <person name="Gubbala S."/>
            <person name="Hirani K."/>
            <person name="Jayaseelan J.C."/>
            <person name="Lara F."/>
            <person name="Munidasa M."/>
            <person name="Palculict T."/>
            <person name="Patil S."/>
            <person name="Pu L.-L."/>
            <person name="Saada N."/>
            <person name="Tang L."/>
            <person name="Weissenberger G."/>
            <person name="Zhu Y."/>
            <person name="Hemphill L."/>
            <person name="Shang Y."/>
            <person name="Youmans B."/>
            <person name="Ayvaz T."/>
            <person name="Ross M."/>
            <person name="Santibanez J."/>
            <person name="Aqrawi P."/>
            <person name="Gross S."/>
            <person name="Joshi V."/>
            <person name="Fowler G."/>
            <person name="Nazareth L."/>
            <person name="Reid J."/>
            <person name="Worley K."/>
            <person name="Petrosino J."/>
            <person name="Highlander S."/>
            <person name="Gibbs R."/>
        </authorList>
    </citation>
    <scope>NUCLEOTIDE SEQUENCE [LARGE SCALE GENOMIC DNA]</scope>
    <source>
        <strain evidence="1 2">871</strain>
    </source>
</reference>
<dbReference type="Proteomes" id="UP000003019">
    <property type="component" value="Unassembled WGS sequence"/>
</dbReference>
<name>G4CGA1_9NEIS</name>
<dbReference type="STRING" id="1032488.HMPREF9371_0640"/>
<proteinExistence type="predicted"/>
<evidence type="ECO:0000313" key="1">
    <source>
        <dbReference type="EMBL" id="EGY53149.1"/>
    </source>
</evidence>
<accession>G4CGA1</accession>
<sequence length="50" mass="5279">MCANCDALKRLHGGLPKGADVGLLDRCGECGCLVKVKAALGSQHCPRNLW</sequence>
<protein>
    <submittedName>
        <fullName evidence="1">Uncharacterized protein</fullName>
    </submittedName>
</protein>
<dbReference type="AlphaFoldDB" id="G4CGA1"/>